<dbReference type="Gene3D" id="3.40.1010.10">
    <property type="entry name" value="Cobalt-precorrin-4 Transmethylase, Domain 1"/>
    <property type="match status" value="1"/>
</dbReference>
<dbReference type="UniPathway" id="UPA00262">
    <property type="reaction ID" value="UER00222"/>
</dbReference>
<reference evidence="7 8" key="1">
    <citation type="journal article" date="2012" name="J. Bacteriol.">
        <title>Draft Genome Sequence of Novosphingobium nitrogenifigens Y88T.</title>
        <authorList>
            <person name="Strabala T.J."/>
            <person name="Macdonald L."/>
            <person name="Liu V."/>
            <person name="Smit A.M."/>
        </authorList>
    </citation>
    <scope>NUCLEOTIDE SEQUENCE [LARGE SCALE GENOMIC DNA]</scope>
    <source>
        <strain evidence="7 8">DSM 19370</strain>
    </source>
</reference>
<dbReference type="NCBIfam" id="TIGR01470">
    <property type="entry name" value="cysG_Nterm"/>
    <property type="match status" value="1"/>
</dbReference>
<accession>F1Z6T7</accession>
<evidence type="ECO:0000256" key="5">
    <source>
        <dbReference type="ARBA" id="ARBA00023244"/>
    </source>
</evidence>
<dbReference type="InterPro" id="IPR035996">
    <property type="entry name" value="4pyrrol_Methylase_sf"/>
</dbReference>
<comment type="caution">
    <text evidence="7">The sequence shown here is derived from an EMBL/GenBank/DDBJ whole genome shotgun (WGS) entry which is preliminary data.</text>
</comment>
<comment type="pathway">
    <text evidence="1">Porphyrin-containing compound metabolism; siroheme biosynthesis; sirohydrochlorin from precorrin-2: step 1/1.</text>
</comment>
<dbReference type="GO" id="GO:0008168">
    <property type="term" value="F:methyltransferase activity"/>
    <property type="evidence" value="ECO:0007669"/>
    <property type="project" value="InterPro"/>
</dbReference>
<dbReference type="eggNOG" id="COG1648">
    <property type="taxonomic scope" value="Bacteria"/>
</dbReference>
<dbReference type="GO" id="GO:0043115">
    <property type="term" value="F:precorrin-2 dehydrogenase activity"/>
    <property type="evidence" value="ECO:0007669"/>
    <property type="project" value="UniProtKB-EC"/>
</dbReference>
<evidence type="ECO:0000313" key="8">
    <source>
        <dbReference type="Proteomes" id="UP000004728"/>
    </source>
</evidence>
<dbReference type="GO" id="GO:0019354">
    <property type="term" value="P:siroheme biosynthetic process"/>
    <property type="evidence" value="ECO:0007669"/>
    <property type="project" value="UniProtKB-UniPathway"/>
</dbReference>
<dbReference type="InterPro" id="IPR028161">
    <property type="entry name" value="Met8-like"/>
</dbReference>
<dbReference type="InterPro" id="IPR006367">
    <property type="entry name" value="Sirohaem_synthase_N"/>
</dbReference>
<evidence type="ECO:0000256" key="6">
    <source>
        <dbReference type="ARBA" id="ARBA00047561"/>
    </source>
</evidence>
<dbReference type="Gene3D" id="3.30.160.110">
    <property type="entry name" value="Siroheme synthase, domain 2"/>
    <property type="match status" value="1"/>
</dbReference>
<dbReference type="PANTHER" id="PTHR35330:SF1">
    <property type="entry name" value="SIROHEME BIOSYNTHESIS PROTEIN MET8"/>
    <property type="match status" value="1"/>
</dbReference>
<evidence type="ECO:0000256" key="2">
    <source>
        <dbReference type="ARBA" id="ARBA00012400"/>
    </source>
</evidence>
<evidence type="ECO:0000313" key="7">
    <source>
        <dbReference type="EMBL" id="EGD59747.1"/>
    </source>
</evidence>
<dbReference type="SUPFAM" id="SSF53790">
    <property type="entry name" value="Tetrapyrrole methylase"/>
    <property type="match status" value="1"/>
</dbReference>
<proteinExistence type="predicted"/>
<dbReference type="AlphaFoldDB" id="F1Z6T7"/>
<dbReference type="STRING" id="983920.Y88_2531"/>
<dbReference type="EC" id="1.3.1.76" evidence="2"/>
<keyword evidence="8" id="KW-1185">Reference proteome</keyword>
<dbReference type="OrthoDB" id="9815856at2"/>
<sequence length="260" mass="27065">MSLPALPLFHRLHGRPVVVLGVGEAAAAKRRLVERAGGLVVDDLGEGIDTGARLAFIAHDDETALQADALRARCAGLLVNVVDRPELCDFTTPSLIDRAPVIVAIGTAGASAGLAKALRLRLERLLPQGIGGLALALSAAREAVRARFPGAADRRRALDHALEAGGALDPFIAHGPDAVADWLAGAVHGASGRYRVVLNSLDPDDLTLRQARLLGQADAIIADRSVPPAILARARADAMRLAPGDPEPADGIVVELQLRA</sequence>
<dbReference type="SUPFAM" id="SSF51735">
    <property type="entry name" value="NAD(P)-binding Rossmann-fold domains"/>
    <property type="match status" value="1"/>
</dbReference>
<dbReference type="InterPro" id="IPR014777">
    <property type="entry name" value="4pyrrole_Mease_sub1"/>
</dbReference>
<dbReference type="HOGENOM" id="CLU_011276_2_2_5"/>
<evidence type="ECO:0000256" key="3">
    <source>
        <dbReference type="ARBA" id="ARBA00023002"/>
    </source>
</evidence>
<gene>
    <name evidence="7" type="ORF">Y88_2531</name>
</gene>
<keyword evidence="5" id="KW-0627">Porphyrin biosynthesis</keyword>
<dbReference type="Pfam" id="PF13241">
    <property type="entry name" value="NAD_binding_7"/>
    <property type="match status" value="1"/>
</dbReference>
<comment type="catalytic activity">
    <reaction evidence="6">
        <text>precorrin-2 + NAD(+) = sirohydrochlorin + NADH + 2 H(+)</text>
        <dbReference type="Rhea" id="RHEA:15613"/>
        <dbReference type="ChEBI" id="CHEBI:15378"/>
        <dbReference type="ChEBI" id="CHEBI:57540"/>
        <dbReference type="ChEBI" id="CHEBI:57945"/>
        <dbReference type="ChEBI" id="CHEBI:58351"/>
        <dbReference type="ChEBI" id="CHEBI:58827"/>
        <dbReference type="EC" id="1.3.1.76"/>
    </reaction>
</comment>
<dbReference type="GO" id="GO:0004325">
    <property type="term" value="F:ferrochelatase activity"/>
    <property type="evidence" value="ECO:0007669"/>
    <property type="project" value="InterPro"/>
</dbReference>
<dbReference type="SUPFAM" id="SSF75615">
    <property type="entry name" value="Siroheme synthase middle domains-like"/>
    <property type="match status" value="1"/>
</dbReference>
<dbReference type="RefSeq" id="WP_008070121.1">
    <property type="nucleotide sequence ID" value="NZ_AQWK01000003.1"/>
</dbReference>
<organism evidence="7 8">
    <name type="scientific">Novosphingobium nitrogenifigens DSM 19370</name>
    <dbReference type="NCBI Taxonomy" id="983920"/>
    <lineage>
        <taxon>Bacteria</taxon>
        <taxon>Pseudomonadati</taxon>
        <taxon>Pseudomonadota</taxon>
        <taxon>Alphaproteobacteria</taxon>
        <taxon>Sphingomonadales</taxon>
        <taxon>Sphingomonadaceae</taxon>
        <taxon>Novosphingobium</taxon>
    </lineage>
</organism>
<dbReference type="PANTHER" id="PTHR35330">
    <property type="entry name" value="SIROHEME BIOSYNTHESIS PROTEIN MET8"/>
    <property type="match status" value="1"/>
</dbReference>
<evidence type="ECO:0000256" key="1">
    <source>
        <dbReference type="ARBA" id="ARBA00005010"/>
    </source>
</evidence>
<evidence type="ECO:0000256" key="4">
    <source>
        <dbReference type="ARBA" id="ARBA00023027"/>
    </source>
</evidence>
<dbReference type="InParanoid" id="F1Z6T7"/>
<dbReference type="InterPro" id="IPR036291">
    <property type="entry name" value="NAD(P)-bd_dom_sf"/>
</dbReference>
<keyword evidence="4" id="KW-0520">NAD</keyword>
<name>F1Z6T7_9SPHN</name>
<protein>
    <recommendedName>
        <fullName evidence="2">precorrin-2 dehydrogenase</fullName>
        <ecNumber evidence="2">1.3.1.76</ecNumber>
    </recommendedName>
</protein>
<dbReference type="Proteomes" id="UP000004728">
    <property type="component" value="Unassembled WGS sequence"/>
</dbReference>
<dbReference type="EMBL" id="AEWJ01000025">
    <property type="protein sequence ID" value="EGD59747.1"/>
    <property type="molecule type" value="Genomic_DNA"/>
</dbReference>
<keyword evidence="3" id="KW-0560">Oxidoreductase</keyword>